<dbReference type="AlphaFoldDB" id="A0AAV4CTF3"/>
<gene>
    <name evidence="3" type="ORF">PoB_006150100</name>
</gene>
<evidence type="ECO:0000256" key="2">
    <source>
        <dbReference type="SAM" id="Phobius"/>
    </source>
</evidence>
<keyword evidence="2" id="KW-0812">Transmembrane</keyword>
<keyword evidence="2" id="KW-1133">Transmembrane helix</keyword>
<comment type="caution">
    <text evidence="3">The sequence shown here is derived from an EMBL/GenBank/DDBJ whole genome shotgun (WGS) entry which is preliminary data.</text>
</comment>
<sequence>MRRRCNEEQKATMGSGRSEEEQLRRNGNKRALFAQSLNFSVRGEQTAFGVAVAVTVNVVTVVSVAGAVIVILAVAVALAIGVAAAIAKRPVHLFGPKTTARWQVLTFTSRPRILKDYSLDRTTCTCNSC</sequence>
<keyword evidence="2" id="KW-0472">Membrane</keyword>
<dbReference type="Proteomes" id="UP000735302">
    <property type="component" value="Unassembled WGS sequence"/>
</dbReference>
<accession>A0AAV4CTF3</accession>
<evidence type="ECO:0000313" key="3">
    <source>
        <dbReference type="EMBL" id="GFO34996.1"/>
    </source>
</evidence>
<feature type="compositionally biased region" description="Basic and acidic residues" evidence="1">
    <location>
        <begin position="1"/>
        <end position="10"/>
    </location>
</feature>
<reference evidence="3 4" key="1">
    <citation type="journal article" date="2021" name="Elife">
        <title>Chloroplast acquisition without the gene transfer in kleptoplastic sea slugs, Plakobranchus ocellatus.</title>
        <authorList>
            <person name="Maeda T."/>
            <person name="Takahashi S."/>
            <person name="Yoshida T."/>
            <person name="Shimamura S."/>
            <person name="Takaki Y."/>
            <person name="Nagai Y."/>
            <person name="Toyoda A."/>
            <person name="Suzuki Y."/>
            <person name="Arimoto A."/>
            <person name="Ishii H."/>
            <person name="Satoh N."/>
            <person name="Nishiyama T."/>
            <person name="Hasebe M."/>
            <person name="Maruyama T."/>
            <person name="Minagawa J."/>
            <person name="Obokata J."/>
            <person name="Shigenobu S."/>
        </authorList>
    </citation>
    <scope>NUCLEOTIDE SEQUENCE [LARGE SCALE GENOMIC DNA]</scope>
</reference>
<organism evidence="3 4">
    <name type="scientific">Plakobranchus ocellatus</name>
    <dbReference type="NCBI Taxonomy" id="259542"/>
    <lineage>
        <taxon>Eukaryota</taxon>
        <taxon>Metazoa</taxon>
        <taxon>Spiralia</taxon>
        <taxon>Lophotrochozoa</taxon>
        <taxon>Mollusca</taxon>
        <taxon>Gastropoda</taxon>
        <taxon>Heterobranchia</taxon>
        <taxon>Euthyneura</taxon>
        <taxon>Panpulmonata</taxon>
        <taxon>Sacoglossa</taxon>
        <taxon>Placobranchoidea</taxon>
        <taxon>Plakobranchidae</taxon>
        <taxon>Plakobranchus</taxon>
    </lineage>
</organism>
<protein>
    <submittedName>
        <fullName evidence="3">Uncharacterized protein</fullName>
    </submittedName>
</protein>
<proteinExistence type="predicted"/>
<feature type="transmembrane region" description="Helical" evidence="2">
    <location>
        <begin position="64"/>
        <end position="87"/>
    </location>
</feature>
<keyword evidence="4" id="KW-1185">Reference proteome</keyword>
<name>A0AAV4CTF3_9GAST</name>
<dbReference type="EMBL" id="BLXT01006951">
    <property type="protein sequence ID" value="GFO34996.1"/>
    <property type="molecule type" value="Genomic_DNA"/>
</dbReference>
<evidence type="ECO:0000256" key="1">
    <source>
        <dbReference type="SAM" id="MobiDB-lite"/>
    </source>
</evidence>
<feature type="region of interest" description="Disordered" evidence="1">
    <location>
        <begin position="1"/>
        <end position="24"/>
    </location>
</feature>
<evidence type="ECO:0000313" key="4">
    <source>
        <dbReference type="Proteomes" id="UP000735302"/>
    </source>
</evidence>